<keyword evidence="1" id="KW-0812">Transmembrane</keyword>
<organism evidence="3 4">
    <name type="scientific">Lentisphaera profundi</name>
    <dbReference type="NCBI Taxonomy" id="1658616"/>
    <lineage>
        <taxon>Bacteria</taxon>
        <taxon>Pseudomonadati</taxon>
        <taxon>Lentisphaerota</taxon>
        <taxon>Lentisphaeria</taxon>
        <taxon>Lentisphaerales</taxon>
        <taxon>Lentisphaeraceae</taxon>
        <taxon>Lentisphaera</taxon>
    </lineage>
</organism>
<keyword evidence="4" id="KW-1185">Reference proteome</keyword>
<dbReference type="NCBIfam" id="TIGR02532">
    <property type="entry name" value="IV_pilin_GFxxxE"/>
    <property type="match status" value="1"/>
</dbReference>
<accession>A0ABY7W3M4</accession>
<dbReference type="InterPro" id="IPR011453">
    <property type="entry name" value="DUF1559"/>
</dbReference>
<dbReference type="Pfam" id="PF07596">
    <property type="entry name" value="SBP_bac_10"/>
    <property type="match status" value="1"/>
</dbReference>
<proteinExistence type="predicted"/>
<evidence type="ECO:0000259" key="2">
    <source>
        <dbReference type="Pfam" id="PF07596"/>
    </source>
</evidence>
<gene>
    <name evidence="3" type="ORF">PQO03_13565</name>
</gene>
<dbReference type="Proteomes" id="UP001214250">
    <property type="component" value="Chromosome 2"/>
</dbReference>
<dbReference type="InterPro" id="IPR045584">
    <property type="entry name" value="Pilin-like"/>
</dbReference>
<dbReference type="EMBL" id="CP117812">
    <property type="protein sequence ID" value="WDE98863.1"/>
    <property type="molecule type" value="Genomic_DNA"/>
</dbReference>
<protein>
    <submittedName>
        <fullName evidence="3">Type II secretion system protein</fullName>
    </submittedName>
</protein>
<sequence>MKKFSLIELLVVIAIIGILASFILPSLGKSREKAQVTICKNNQKQIGLAIYMYMDSNNGKFPLPGQITDISWDGALGAYDGRNLSSDEMKSGNQWTGFAAASGLNSNIYTCPLDTRTTVPDGYLRSYGPTDGSGSGTHNSLQGVAGFSADPGPDGEASWYYGFTRNISEINNLSTAGFIAETYNPGINPHLRFAQGGSYHNSRVNAAWFQNNEAIHKDLKFNFLLGDGHVEPLTFVQSMITTDGSVAATNDVRGTIWDVTK</sequence>
<keyword evidence="1" id="KW-1133">Transmembrane helix</keyword>
<dbReference type="PANTHER" id="PTHR30093">
    <property type="entry name" value="GENERAL SECRETION PATHWAY PROTEIN G"/>
    <property type="match status" value="1"/>
</dbReference>
<reference evidence="3 4" key="1">
    <citation type="submission" date="2023-02" db="EMBL/GenBank/DDBJ databases">
        <title>Genome sequence of Lentisphaera profundi SAORIC-696.</title>
        <authorList>
            <person name="Kim e."/>
            <person name="Cho J.-C."/>
            <person name="Choi A."/>
            <person name="Kang I."/>
        </authorList>
    </citation>
    <scope>NUCLEOTIDE SEQUENCE [LARGE SCALE GENOMIC DNA]</scope>
    <source>
        <strain evidence="3 4">SAORIC-696</strain>
    </source>
</reference>
<evidence type="ECO:0000313" key="3">
    <source>
        <dbReference type="EMBL" id="WDE98863.1"/>
    </source>
</evidence>
<keyword evidence="1" id="KW-0472">Membrane</keyword>
<dbReference type="RefSeq" id="WP_274153732.1">
    <property type="nucleotide sequence ID" value="NZ_CP117812.1"/>
</dbReference>
<evidence type="ECO:0000256" key="1">
    <source>
        <dbReference type="SAM" id="Phobius"/>
    </source>
</evidence>
<dbReference type="SUPFAM" id="SSF54523">
    <property type="entry name" value="Pili subunits"/>
    <property type="match status" value="1"/>
</dbReference>
<evidence type="ECO:0000313" key="4">
    <source>
        <dbReference type="Proteomes" id="UP001214250"/>
    </source>
</evidence>
<dbReference type="Gene3D" id="3.30.700.10">
    <property type="entry name" value="Glycoprotein, Type 4 Pilin"/>
    <property type="match status" value="1"/>
</dbReference>
<feature type="domain" description="DUF1559" evidence="2">
    <location>
        <begin position="30"/>
        <end position="137"/>
    </location>
</feature>
<dbReference type="InterPro" id="IPR012902">
    <property type="entry name" value="N_methyl_site"/>
</dbReference>
<feature type="transmembrane region" description="Helical" evidence="1">
    <location>
        <begin position="6"/>
        <end position="24"/>
    </location>
</feature>
<name>A0ABY7W3M4_9BACT</name>
<dbReference type="PANTHER" id="PTHR30093:SF2">
    <property type="entry name" value="TYPE II SECRETION SYSTEM PROTEIN H"/>
    <property type="match status" value="1"/>
</dbReference>